<feature type="region of interest" description="Disordered" evidence="6">
    <location>
        <begin position="84"/>
        <end position="139"/>
    </location>
</feature>
<evidence type="ECO:0000313" key="7">
    <source>
        <dbReference type="EMBL" id="KZT68321.1"/>
    </source>
</evidence>
<comment type="subcellular location">
    <subcellularLocation>
        <location evidence="1">Nucleus</location>
    </subcellularLocation>
</comment>
<evidence type="ECO:0000256" key="2">
    <source>
        <dbReference type="ARBA" id="ARBA00008048"/>
    </source>
</evidence>
<evidence type="ECO:0000256" key="1">
    <source>
        <dbReference type="ARBA" id="ARBA00004123"/>
    </source>
</evidence>
<name>A0A165PKQ6_9APHY</name>
<dbReference type="EMBL" id="KV429068">
    <property type="protein sequence ID" value="KZT68321.1"/>
    <property type="molecule type" value="Genomic_DNA"/>
</dbReference>
<dbReference type="GO" id="GO:0016592">
    <property type="term" value="C:mediator complex"/>
    <property type="evidence" value="ECO:0007669"/>
    <property type="project" value="InterPro"/>
</dbReference>
<reference evidence="7 8" key="1">
    <citation type="journal article" date="2016" name="Mol. Biol. Evol.">
        <title>Comparative Genomics of Early-Diverging Mushroom-Forming Fungi Provides Insights into the Origins of Lignocellulose Decay Capabilities.</title>
        <authorList>
            <person name="Nagy L.G."/>
            <person name="Riley R."/>
            <person name="Tritt A."/>
            <person name="Adam C."/>
            <person name="Daum C."/>
            <person name="Floudas D."/>
            <person name="Sun H."/>
            <person name="Yadav J.S."/>
            <person name="Pangilinan J."/>
            <person name="Larsson K.H."/>
            <person name="Matsuura K."/>
            <person name="Barry K."/>
            <person name="Labutti K."/>
            <person name="Kuo R."/>
            <person name="Ohm R.A."/>
            <person name="Bhattacharya S.S."/>
            <person name="Shirouzu T."/>
            <person name="Yoshinaga Y."/>
            <person name="Martin F.M."/>
            <person name="Grigoriev I.V."/>
            <person name="Hibbett D.S."/>
        </authorList>
    </citation>
    <scope>NUCLEOTIDE SEQUENCE [LARGE SCALE GENOMIC DNA]</scope>
    <source>
        <strain evidence="7 8">L-15889</strain>
    </source>
</reference>
<organism evidence="7 8">
    <name type="scientific">Daedalea quercina L-15889</name>
    <dbReference type="NCBI Taxonomy" id="1314783"/>
    <lineage>
        <taxon>Eukaryota</taxon>
        <taxon>Fungi</taxon>
        <taxon>Dikarya</taxon>
        <taxon>Basidiomycota</taxon>
        <taxon>Agaricomycotina</taxon>
        <taxon>Agaricomycetes</taxon>
        <taxon>Polyporales</taxon>
        <taxon>Fomitopsis</taxon>
    </lineage>
</organism>
<accession>A0A165PKQ6</accession>
<protein>
    <submittedName>
        <fullName evidence="7">Uncharacterized protein</fullName>
    </submittedName>
</protein>
<dbReference type="InterPro" id="IPR021627">
    <property type="entry name" value="Mediator_Med27"/>
</dbReference>
<sequence length="314" mass="35017">MSSVAETPASPTSSPELLALQDKLKALSEVNAQLRMVRRIPTQLVKPPDVGILQQLNFDGSLSDKFQLVKDFAAAITSERVQGSLSAARASEQKDKSDLVFARPRESRKRKRQPSPESPRVYVSEALKPASRFPPDDSPPLRLDGLADHLREFNRANPKVKTHVVSRNRQQTLACPLLLRFSIRDAFTIFLTVDEADASLVVENATAFASREQKPHHSQSDFVVFQKLTQQVTRMIQSEPQASLQVVMALLGSYENLFSQKCTRESCGRILSAEAHIPPVARVWSQNARVWTPEGLKSGGSPDWEPFHPTCLQR</sequence>
<evidence type="ECO:0000313" key="8">
    <source>
        <dbReference type="Proteomes" id="UP000076727"/>
    </source>
</evidence>
<comment type="similarity">
    <text evidence="2">Belongs to the Mediator complex subunit 27 family.</text>
</comment>
<keyword evidence="3" id="KW-0805">Transcription regulation</keyword>
<dbReference type="STRING" id="1314783.A0A165PKQ6"/>
<evidence type="ECO:0000256" key="4">
    <source>
        <dbReference type="ARBA" id="ARBA00023163"/>
    </source>
</evidence>
<dbReference type="AlphaFoldDB" id="A0A165PKQ6"/>
<dbReference type="Pfam" id="PF11571">
    <property type="entry name" value="Med27"/>
    <property type="match status" value="1"/>
</dbReference>
<dbReference type="Proteomes" id="UP000076727">
    <property type="component" value="Unassembled WGS sequence"/>
</dbReference>
<feature type="region of interest" description="Disordered" evidence="6">
    <location>
        <begin position="294"/>
        <end position="314"/>
    </location>
</feature>
<evidence type="ECO:0000256" key="6">
    <source>
        <dbReference type="SAM" id="MobiDB-lite"/>
    </source>
</evidence>
<dbReference type="OrthoDB" id="10261040at2759"/>
<keyword evidence="8" id="KW-1185">Reference proteome</keyword>
<evidence type="ECO:0000256" key="5">
    <source>
        <dbReference type="ARBA" id="ARBA00023242"/>
    </source>
</evidence>
<proteinExistence type="inferred from homology"/>
<keyword evidence="5" id="KW-0539">Nucleus</keyword>
<evidence type="ECO:0000256" key="3">
    <source>
        <dbReference type="ARBA" id="ARBA00023015"/>
    </source>
</evidence>
<keyword evidence="4" id="KW-0804">Transcription</keyword>
<gene>
    <name evidence="7" type="ORF">DAEQUDRAFT_712189</name>
</gene>